<dbReference type="PANTHER" id="PTHR34189:SF4">
    <property type="entry name" value="TRANSMEMBRANE PROTEIN"/>
    <property type="match status" value="1"/>
</dbReference>
<dbReference type="PhylomeDB" id="K4C1N9"/>
<organism evidence="2">
    <name type="scientific">Solanum lycopersicum</name>
    <name type="common">Tomato</name>
    <name type="synonym">Lycopersicon esculentum</name>
    <dbReference type="NCBI Taxonomy" id="4081"/>
    <lineage>
        <taxon>Eukaryota</taxon>
        <taxon>Viridiplantae</taxon>
        <taxon>Streptophyta</taxon>
        <taxon>Embryophyta</taxon>
        <taxon>Tracheophyta</taxon>
        <taxon>Spermatophyta</taxon>
        <taxon>Magnoliopsida</taxon>
        <taxon>eudicotyledons</taxon>
        <taxon>Gunneridae</taxon>
        <taxon>Pentapetalae</taxon>
        <taxon>asterids</taxon>
        <taxon>lamiids</taxon>
        <taxon>Solanales</taxon>
        <taxon>Solanaceae</taxon>
        <taxon>Solanoideae</taxon>
        <taxon>Solaneae</taxon>
        <taxon>Solanum</taxon>
        <taxon>Solanum subgen. Lycopersicon</taxon>
    </lineage>
</organism>
<dbReference type="GeneID" id="101253901"/>
<protein>
    <recommendedName>
        <fullName evidence="4">Transmembrane protein</fullName>
    </recommendedName>
</protein>
<dbReference type="STRING" id="4081.K4C1N9"/>
<dbReference type="PaxDb" id="4081-Solyc05g052080.1.1"/>
<feature type="transmembrane region" description="Helical" evidence="1">
    <location>
        <begin position="67"/>
        <end position="89"/>
    </location>
</feature>
<dbReference type="PANTHER" id="PTHR34189">
    <property type="entry name" value="TRANSMEMBRANE PROTEIN"/>
    <property type="match status" value="1"/>
</dbReference>
<dbReference type="EnsemblPlants" id="Solyc05g052080.1.1">
    <property type="protein sequence ID" value="Solyc05g052080.1.1"/>
    <property type="gene ID" value="Solyc05g052080.1"/>
</dbReference>
<dbReference type="Gramene" id="Solyc05g052080.1.1">
    <property type="protein sequence ID" value="Solyc05g052080.1.1"/>
    <property type="gene ID" value="Solyc05g052080.1"/>
</dbReference>
<keyword evidence="1" id="KW-0812">Transmembrane</keyword>
<dbReference type="eggNOG" id="ENOG502S47K">
    <property type="taxonomic scope" value="Eukaryota"/>
</dbReference>
<dbReference type="OrthoDB" id="1028093at2759"/>
<reference evidence="2" key="1">
    <citation type="journal article" date="2012" name="Nature">
        <title>The tomato genome sequence provides insights into fleshy fruit evolution.</title>
        <authorList>
            <consortium name="Tomato Genome Consortium"/>
        </authorList>
    </citation>
    <scope>NUCLEOTIDE SEQUENCE [LARGE SCALE GENOMIC DNA]</scope>
    <source>
        <strain evidence="2">cv. Heinz 1706</strain>
    </source>
</reference>
<evidence type="ECO:0008006" key="4">
    <source>
        <dbReference type="Google" id="ProtNLM"/>
    </source>
</evidence>
<name>K4C1N9_SOLLC</name>
<keyword evidence="3" id="KW-1185">Reference proteome</keyword>
<dbReference type="RefSeq" id="XP_004240237.1">
    <property type="nucleotide sequence ID" value="XM_004240189.5"/>
</dbReference>
<reference evidence="2" key="2">
    <citation type="submission" date="2015-06" db="UniProtKB">
        <authorList>
            <consortium name="EnsemblPlants"/>
        </authorList>
    </citation>
    <scope>IDENTIFICATION</scope>
    <source>
        <strain evidence="2">cv. Heinz 1706</strain>
    </source>
</reference>
<dbReference type="FunCoup" id="K4C1N9">
    <property type="interactions" value="65"/>
</dbReference>
<evidence type="ECO:0000313" key="2">
    <source>
        <dbReference type="EnsemblPlants" id="Solyc05g052080.1.1"/>
    </source>
</evidence>
<gene>
    <name evidence="2" type="primary">LOC101253901</name>
</gene>
<dbReference type="HOGENOM" id="CLU_148267_0_0_1"/>
<accession>K4C1N9</accession>
<evidence type="ECO:0000256" key="1">
    <source>
        <dbReference type="SAM" id="Phobius"/>
    </source>
</evidence>
<dbReference type="InParanoid" id="K4C1N9"/>
<dbReference type="OMA" id="TYDPIVE"/>
<evidence type="ECO:0000313" key="3">
    <source>
        <dbReference type="Proteomes" id="UP000004994"/>
    </source>
</evidence>
<sequence>MYRSSSATRVSDDYNFTSYYSSSSNSSSSLTKVSPALRALSLEASELLPIHEPLSNISKKEKSRAKFAENAVHIIPFVLLLCGFILWFLSNPDIDTPILKGEGIATRIEGLTIEGDLDPPDGTHVTNLPLESRDVDLIKQGQSRQKSYTGK</sequence>
<dbReference type="AlphaFoldDB" id="K4C1N9"/>
<dbReference type="Proteomes" id="UP000004994">
    <property type="component" value="Chromosome 5"/>
</dbReference>
<keyword evidence="1" id="KW-0472">Membrane</keyword>
<proteinExistence type="predicted"/>
<dbReference type="KEGG" id="sly:101253901"/>
<keyword evidence="1" id="KW-1133">Transmembrane helix</keyword>